<proteinExistence type="predicted"/>
<dbReference type="AlphaFoldDB" id="A0A8J7PTG5"/>
<keyword evidence="1" id="KW-0472">Membrane</keyword>
<dbReference type="Pfam" id="PF09835">
    <property type="entry name" value="DUF2062"/>
    <property type="match status" value="1"/>
</dbReference>
<feature type="transmembrane region" description="Helical" evidence="1">
    <location>
        <begin position="141"/>
        <end position="164"/>
    </location>
</feature>
<evidence type="ECO:0000313" key="4">
    <source>
        <dbReference type="Proteomes" id="UP000664414"/>
    </source>
</evidence>
<organism evidence="3 4">
    <name type="scientific">Candidatus Paracaedimonas acanthamoebae</name>
    <dbReference type="NCBI Taxonomy" id="244581"/>
    <lineage>
        <taxon>Bacteria</taxon>
        <taxon>Pseudomonadati</taxon>
        <taxon>Pseudomonadota</taxon>
        <taxon>Alphaproteobacteria</taxon>
        <taxon>Holosporales</taxon>
        <taxon>Caedimonadaceae</taxon>
        <taxon>Candidatus Paracaedimonas</taxon>
    </lineage>
</organism>
<evidence type="ECO:0000256" key="1">
    <source>
        <dbReference type="SAM" id="Phobius"/>
    </source>
</evidence>
<dbReference type="PANTHER" id="PTHR40547">
    <property type="entry name" value="SLL0298 PROTEIN"/>
    <property type="match status" value="1"/>
</dbReference>
<feature type="domain" description="DUF2062" evidence="2">
    <location>
        <begin position="33"/>
        <end position="171"/>
    </location>
</feature>
<name>A0A8J7PTG5_9PROT</name>
<keyword evidence="1" id="KW-1133">Transmembrane helix</keyword>
<sequence length="177" mass="20787">MHTYFQKWFFKVKWLRKHPFIKTKNCHFSLKELSQLNRHTVAGGVAIGLFINFLPLPLQAIWASLLCLYFKTNLPIAVALTWINNPFTFIPINYFLYQVGLFILDEKPQLFPFLEFKFSLDHLMLFLEQFLSWAFTLGKPYILGVFIVSIASGALGYLLTSLLWELSQRLKKDLIKY</sequence>
<protein>
    <submittedName>
        <fullName evidence="3">DUF2062 domain-containing protein</fullName>
    </submittedName>
</protein>
<dbReference type="PANTHER" id="PTHR40547:SF1">
    <property type="entry name" value="SLL0298 PROTEIN"/>
    <property type="match status" value="1"/>
</dbReference>
<evidence type="ECO:0000313" key="3">
    <source>
        <dbReference type="EMBL" id="MBN9413544.1"/>
    </source>
</evidence>
<accession>A0A8J7PTG5</accession>
<reference evidence="3" key="1">
    <citation type="submission" date="2021-02" db="EMBL/GenBank/DDBJ databases">
        <title>Thiocyanate and organic carbon inputs drive convergent selection for specific autotrophic Afipia and Thiobacillus strains within complex microbiomes.</title>
        <authorList>
            <person name="Huddy R.J."/>
            <person name="Sachdeva R."/>
            <person name="Kadzinga F."/>
            <person name="Kantor R.S."/>
            <person name="Harrison S.T.L."/>
            <person name="Banfield J.F."/>
        </authorList>
    </citation>
    <scope>NUCLEOTIDE SEQUENCE</scope>
    <source>
        <strain evidence="3">SCN18_10_11_15_R4_P_38_20</strain>
    </source>
</reference>
<gene>
    <name evidence="3" type="ORF">J0H12_06455</name>
</gene>
<evidence type="ECO:0000259" key="2">
    <source>
        <dbReference type="Pfam" id="PF09835"/>
    </source>
</evidence>
<dbReference type="EMBL" id="JAFKGL010000026">
    <property type="protein sequence ID" value="MBN9413544.1"/>
    <property type="molecule type" value="Genomic_DNA"/>
</dbReference>
<dbReference type="InterPro" id="IPR018639">
    <property type="entry name" value="DUF2062"/>
</dbReference>
<comment type="caution">
    <text evidence="3">The sequence shown here is derived from an EMBL/GenBank/DDBJ whole genome shotgun (WGS) entry which is preliminary data.</text>
</comment>
<dbReference type="Proteomes" id="UP000664414">
    <property type="component" value="Unassembled WGS sequence"/>
</dbReference>
<keyword evidence="1" id="KW-0812">Transmembrane</keyword>
<feature type="transmembrane region" description="Helical" evidence="1">
    <location>
        <begin position="74"/>
        <end position="97"/>
    </location>
</feature>
<feature type="transmembrane region" description="Helical" evidence="1">
    <location>
        <begin position="41"/>
        <end position="62"/>
    </location>
</feature>